<dbReference type="Pfam" id="PF12158">
    <property type="entry name" value="DUF3592"/>
    <property type="match status" value="1"/>
</dbReference>
<evidence type="ECO:0000313" key="4">
    <source>
        <dbReference type="Proteomes" id="UP000663499"/>
    </source>
</evidence>
<keyword evidence="4" id="KW-1185">Reference proteome</keyword>
<dbReference type="InterPro" id="IPR021994">
    <property type="entry name" value="DUF3592"/>
</dbReference>
<gene>
    <name evidence="3" type="ORF">J0B03_03290</name>
</gene>
<reference evidence="3" key="1">
    <citation type="submission" date="2021-03" db="EMBL/GenBank/DDBJ databases">
        <title>Alkalibacter marinus sp. nov., isolated from tidal flat sediment.</title>
        <authorList>
            <person name="Namirimu T."/>
            <person name="Yang J.-A."/>
            <person name="Yang S.-H."/>
            <person name="Kim Y.-J."/>
            <person name="Kwon K.K."/>
        </authorList>
    </citation>
    <scope>NUCLEOTIDE SEQUENCE</scope>
    <source>
        <strain evidence="3">ES005</strain>
    </source>
</reference>
<evidence type="ECO:0000259" key="2">
    <source>
        <dbReference type="Pfam" id="PF12158"/>
    </source>
</evidence>
<keyword evidence="1" id="KW-0812">Transmembrane</keyword>
<sequence>MKKALPGLIIVLGAILVLGGSYWIFRNITMARDGIRVEAEVVEVVEVYRPGRSSENSTMYYPVLEYRTMAGDLKRTQSSVSKIRNGASAYQVGDRVDVYYDPEDPSQVILASTSDLYVPGVIAAGLGLALFAGEILRRRRVR</sequence>
<organism evidence="3 4">
    <name type="scientific">Alkalibacter rhizosphaerae</name>
    <dbReference type="NCBI Taxonomy" id="2815577"/>
    <lineage>
        <taxon>Bacteria</taxon>
        <taxon>Bacillati</taxon>
        <taxon>Bacillota</taxon>
        <taxon>Clostridia</taxon>
        <taxon>Eubacteriales</taxon>
        <taxon>Eubacteriaceae</taxon>
        <taxon>Alkalibacter</taxon>
    </lineage>
</organism>
<dbReference type="Proteomes" id="UP000663499">
    <property type="component" value="Chromosome"/>
</dbReference>
<keyword evidence="1" id="KW-0472">Membrane</keyword>
<keyword evidence="1" id="KW-1133">Transmembrane helix</keyword>
<dbReference type="AlphaFoldDB" id="A0A974XFW7"/>
<protein>
    <submittedName>
        <fullName evidence="3">DUF3592 domain-containing protein</fullName>
    </submittedName>
</protein>
<accession>A0A974XFW7</accession>
<dbReference type="KEGG" id="alka:J0B03_03290"/>
<proteinExistence type="predicted"/>
<feature type="domain" description="DUF3592" evidence="2">
    <location>
        <begin position="37"/>
        <end position="112"/>
    </location>
</feature>
<dbReference type="EMBL" id="CP071444">
    <property type="protein sequence ID" value="QSX09107.1"/>
    <property type="molecule type" value="Genomic_DNA"/>
</dbReference>
<feature type="transmembrane region" description="Helical" evidence="1">
    <location>
        <begin position="7"/>
        <end position="25"/>
    </location>
</feature>
<name>A0A974XFW7_9FIRM</name>
<evidence type="ECO:0000313" key="3">
    <source>
        <dbReference type="EMBL" id="QSX09107.1"/>
    </source>
</evidence>
<evidence type="ECO:0000256" key="1">
    <source>
        <dbReference type="SAM" id="Phobius"/>
    </source>
</evidence>
<dbReference type="RefSeq" id="WP_207300446.1">
    <property type="nucleotide sequence ID" value="NZ_CP071444.1"/>
</dbReference>